<dbReference type="AlphaFoldDB" id="A0AA91A4B9"/>
<dbReference type="RefSeq" id="WP_153096867.1">
    <property type="nucleotide sequence ID" value="NZ_VZBP01000077.1"/>
</dbReference>
<keyword evidence="1" id="KW-1133">Transmembrane helix</keyword>
<dbReference type="EMBL" id="VZBP01000077">
    <property type="protein sequence ID" value="MQO09409.1"/>
    <property type="molecule type" value="Genomic_DNA"/>
</dbReference>
<evidence type="ECO:0000313" key="3">
    <source>
        <dbReference type="Proteomes" id="UP000405805"/>
    </source>
</evidence>
<protein>
    <submittedName>
        <fullName evidence="2">Uncharacterized protein</fullName>
    </submittedName>
</protein>
<feature type="transmembrane region" description="Helical" evidence="1">
    <location>
        <begin position="44"/>
        <end position="63"/>
    </location>
</feature>
<feature type="transmembrane region" description="Helical" evidence="1">
    <location>
        <begin position="75"/>
        <end position="94"/>
    </location>
</feature>
<reference evidence="3" key="1">
    <citation type="submission" date="2019-09" db="EMBL/GenBank/DDBJ databases">
        <title>Distinct polysaccharide growth profiles of human intestinal Prevotella copri isolates.</title>
        <authorList>
            <person name="Fehlner-Peach H."/>
            <person name="Magnabosco C."/>
            <person name="Raghavan V."/>
            <person name="Scher J.U."/>
            <person name="Tett A."/>
            <person name="Cox L.M."/>
            <person name="Gottsegen C."/>
            <person name="Watters A."/>
            <person name="Wiltshire- Gordon J.D."/>
            <person name="Segata N."/>
            <person name="Bonneau R."/>
            <person name="Littman D.R."/>
        </authorList>
    </citation>
    <scope>NUCLEOTIDE SEQUENCE [LARGE SCALE GENOMIC DNA]</scope>
    <source>
        <strain evidence="3">iA624</strain>
    </source>
</reference>
<dbReference type="Proteomes" id="UP000405805">
    <property type="component" value="Unassembled WGS sequence"/>
</dbReference>
<evidence type="ECO:0000313" key="2">
    <source>
        <dbReference type="EMBL" id="MQO09409.1"/>
    </source>
</evidence>
<name>A0AA91A4B9_9BACT</name>
<comment type="caution">
    <text evidence="2">The sequence shown here is derived from an EMBL/GenBank/DDBJ whole genome shotgun (WGS) entry which is preliminary data.</text>
</comment>
<evidence type="ECO:0000256" key="1">
    <source>
        <dbReference type="SAM" id="Phobius"/>
    </source>
</evidence>
<proteinExistence type="predicted"/>
<keyword evidence="1" id="KW-0812">Transmembrane</keyword>
<gene>
    <name evidence="2" type="ORF">F7D57_06675</name>
</gene>
<keyword evidence="1" id="KW-0472">Membrane</keyword>
<feature type="transmembrane region" description="Helical" evidence="1">
    <location>
        <begin position="101"/>
        <end position="121"/>
    </location>
</feature>
<accession>A0AA91A4B9</accession>
<organism evidence="2 3">
    <name type="scientific">Segatella copri</name>
    <dbReference type="NCBI Taxonomy" id="165179"/>
    <lineage>
        <taxon>Bacteria</taxon>
        <taxon>Pseudomonadati</taxon>
        <taxon>Bacteroidota</taxon>
        <taxon>Bacteroidia</taxon>
        <taxon>Bacteroidales</taxon>
        <taxon>Prevotellaceae</taxon>
        <taxon>Segatella</taxon>
    </lineage>
</organism>
<sequence length="213" mass="24824">MKVSTKQSSKIECLKFLEPFIKKEWFKKLVCFVKRMRKNKIVRWVTNIAFIFIVMRIGLYYSYISAHTILEFPFWVWGIIPAIAIFVLLFVVGAKGKEVPFAIFFGCCVGIFITGLLIMLVQSTNYWFANSESYHREAYVMGKKHITNNGYRHWFSKFNVSLIFLDNKEYFRLDDSDIYKTCDQGDTVNVTLCKGLYGIPIVKDLKTEVVPAD</sequence>